<evidence type="ECO:0000256" key="1">
    <source>
        <dbReference type="ARBA" id="ARBA00005417"/>
    </source>
</evidence>
<reference evidence="6 7" key="1">
    <citation type="submission" date="2019-03" db="EMBL/GenBank/DDBJ databases">
        <title>Draft Genome Sequence of Desulfosporosinus fructosivorans Strain 63.6F, Isolated from Marine Sediment in the Baltic Sea.</title>
        <authorList>
            <person name="Hausmann B."/>
            <person name="Vandieken V."/>
            <person name="Pjevac P."/>
            <person name="Schreck K."/>
            <person name="Herbold C.W."/>
            <person name="Loy A."/>
        </authorList>
    </citation>
    <scope>NUCLEOTIDE SEQUENCE [LARGE SCALE GENOMIC DNA]</scope>
    <source>
        <strain evidence="6 7">63.6F</strain>
    </source>
</reference>
<evidence type="ECO:0000256" key="2">
    <source>
        <dbReference type="ARBA" id="ARBA00022448"/>
    </source>
</evidence>
<dbReference type="PROSITE" id="PS50893">
    <property type="entry name" value="ABC_TRANSPORTER_2"/>
    <property type="match status" value="1"/>
</dbReference>
<dbReference type="SMART" id="SM00382">
    <property type="entry name" value="AAA"/>
    <property type="match status" value="1"/>
</dbReference>
<accession>A0A4Z0QZA2</accession>
<protein>
    <submittedName>
        <fullName evidence="6">ABC transporter ATP-binding protein</fullName>
    </submittedName>
</protein>
<dbReference type="InterPro" id="IPR027417">
    <property type="entry name" value="P-loop_NTPase"/>
</dbReference>
<dbReference type="EMBL" id="SPQQ01000013">
    <property type="protein sequence ID" value="TGE35589.1"/>
    <property type="molecule type" value="Genomic_DNA"/>
</dbReference>
<gene>
    <name evidence="6" type="ORF">E4K67_24960</name>
</gene>
<evidence type="ECO:0000256" key="4">
    <source>
        <dbReference type="ARBA" id="ARBA00022840"/>
    </source>
</evidence>
<dbReference type="InterPro" id="IPR017871">
    <property type="entry name" value="ABC_transporter-like_CS"/>
</dbReference>
<keyword evidence="3" id="KW-0547">Nucleotide-binding</keyword>
<evidence type="ECO:0000313" key="6">
    <source>
        <dbReference type="EMBL" id="TGE35589.1"/>
    </source>
</evidence>
<evidence type="ECO:0000259" key="5">
    <source>
        <dbReference type="PROSITE" id="PS50893"/>
    </source>
</evidence>
<dbReference type="PROSITE" id="PS00211">
    <property type="entry name" value="ABC_TRANSPORTER_1"/>
    <property type="match status" value="1"/>
</dbReference>
<dbReference type="InterPro" id="IPR003593">
    <property type="entry name" value="AAA+_ATPase"/>
</dbReference>
<dbReference type="InterPro" id="IPR003439">
    <property type="entry name" value="ABC_transporter-like_ATP-bd"/>
</dbReference>
<keyword evidence="4 6" id="KW-0067">ATP-binding</keyword>
<sequence length="322" mass="36156">MFEDKFQGLTGSNTIVTKPVVQFKNITKRIGDKTIIDNITFDINEGEVFGFLGPNGAGKTTTIRMLFGLISITEGEILINGRNVKDDFETAISKVGGIIENPELYKYLSGYENLKQAANMYENITKVRIDEVIELMGLDKRVHDKVGTYSLGMRQRLGLAQALLHRPTLIVLDEPTNGLDPAGIHELRGYLRNLAEKENIAVLISSHQLNEMELMCDRVGVIQKGKLVTIQKMSDLLKQEKAARVTFTVDNVSKAKLCLENMFRDQETIIHENSVEIFINSDQFSEIINQFVQEKIKVLATETATKTLEDKFLELTGGNDIE</sequence>
<keyword evidence="2" id="KW-0813">Transport</keyword>
<dbReference type="PANTHER" id="PTHR43335:SF4">
    <property type="entry name" value="ABC TRANSPORTER, ATP-BINDING PROTEIN"/>
    <property type="match status" value="1"/>
</dbReference>
<dbReference type="Gene3D" id="3.40.50.300">
    <property type="entry name" value="P-loop containing nucleotide triphosphate hydrolases"/>
    <property type="match status" value="1"/>
</dbReference>
<evidence type="ECO:0000256" key="3">
    <source>
        <dbReference type="ARBA" id="ARBA00022741"/>
    </source>
</evidence>
<dbReference type="GO" id="GO:0005524">
    <property type="term" value="F:ATP binding"/>
    <property type="evidence" value="ECO:0007669"/>
    <property type="project" value="UniProtKB-KW"/>
</dbReference>
<comment type="similarity">
    <text evidence="1">Belongs to the ABC transporter superfamily.</text>
</comment>
<proteinExistence type="inferred from homology"/>
<name>A0A4Z0QZA2_9FIRM</name>
<dbReference type="GO" id="GO:0016887">
    <property type="term" value="F:ATP hydrolysis activity"/>
    <property type="evidence" value="ECO:0007669"/>
    <property type="project" value="InterPro"/>
</dbReference>
<organism evidence="6 7">
    <name type="scientific">Desulfosporosinus fructosivorans</name>
    <dbReference type="NCBI Taxonomy" id="2018669"/>
    <lineage>
        <taxon>Bacteria</taxon>
        <taxon>Bacillati</taxon>
        <taxon>Bacillota</taxon>
        <taxon>Clostridia</taxon>
        <taxon>Eubacteriales</taxon>
        <taxon>Desulfitobacteriaceae</taxon>
        <taxon>Desulfosporosinus</taxon>
    </lineage>
</organism>
<evidence type="ECO:0000313" key="7">
    <source>
        <dbReference type="Proteomes" id="UP000298460"/>
    </source>
</evidence>
<dbReference type="Proteomes" id="UP000298460">
    <property type="component" value="Unassembled WGS sequence"/>
</dbReference>
<dbReference type="PANTHER" id="PTHR43335">
    <property type="entry name" value="ABC TRANSPORTER, ATP-BINDING PROTEIN"/>
    <property type="match status" value="1"/>
</dbReference>
<dbReference type="OrthoDB" id="9809205at2"/>
<dbReference type="SUPFAM" id="SSF52540">
    <property type="entry name" value="P-loop containing nucleoside triphosphate hydrolases"/>
    <property type="match status" value="1"/>
</dbReference>
<keyword evidence="7" id="KW-1185">Reference proteome</keyword>
<feature type="domain" description="ABC transporter" evidence="5">
    <location>
        <begin position="21"/>
        <end position="249"/>
    </location>
</feature>
<dbReference type="AlphaFoldDB" id="A0A4Z0QZA2"/>
<comment type="caution">
    <text evidence="6">The sequence shown here is derived from an EMBL/GenBank/DDBJ whole genome shotgun (WGS) entry which is preliminary data.</text>
</comment>
<dbReference type="Pfam" id="PF00005">
    <property type="entry name" value="ABC_tran"/>
    <property type="match status" value="1"/>
</dbReference>